<organism evidence="1 2">
    <name type="scientific">Capsicum baccatum</name>
    <name type="common">Peruvian pepper</name>
    <dbReference type="NCBI Taxonomy" id="33114"/>
    <lineage>
        <taxon>Eukaryota</taxon>
        <taxon>Viridiplantae</taxon>
        <taxon>Streptophyta</taxon>
        <taxon>Embryophyta</taxon>
        <taxon>Tracheophyta</taxon>
        <taxon>Spermatophyta</taxon>
        <taxon>Magnoliopsida</taxon>
        <taxon>eudicotyledons</taxon>
        <taxon>Gunneridae</taxon>
        <taxon>Pentapetalae</taxon>
        <taxon>asterids</taxon>
        <taxon>lamiids</taxon>
        <taxon>Solanales</taxon>
        <taxon>Solanaceae</taxon>
        <taxon>Solanoideae</taxon>
        <taxon>Capsiceae</taxon>
        <taxon>Capsicum</taxon>
    </lineage>
</organism>
<dbReference type="OrthoDB" id="1597724at2759"/>
<dbReference type="STRING" id="33114.A0A2G2WKY8"/>
<accession>A0A2G2WKY8</accession>
<reference evidence="1 2" key="1">
    <citation type="journal article" date="2017" name="Genome Biol.">
        <title>New reference genome sequences of hot pepper reveal the massive evolution of plant disease-resistance genes by retroduplication.</title>
        <authorList>
            <person name="Kim S."/>
            <person name="Park J."/>
            <person name="Yeom S.I."/>
            <person name="Kim Y.M."/>
            <person name="Seo E."/>
            <person name="Kim K.T."/>
            <person name="Kim M.S."/>
            <person name="Lee J.M."/>
            <person name="Cheong K."/>
            <person name="Shin H.S."/>
            <person name="Kim S.B."/>
            <person name="Han K."/>
            <person name="Lee J."/>
            <person name="Park M."/>
            <person name="Lee H.A."/>
            <person name="Lee H.Y."/>
            <person name="Lee Y."/>
            <person name="Oh S."/>
            <person name="Lee J.H."/>
            <person name="Choi E."/>
            <person name="Choi E."/>
            <person name="Lee S.E."/>
            <person name="Jeon J."/>
            <person name="Kim H."/>
            <person name="Choi G."/>
            <person name="Song H."/>
            <person name="Lee J."/>
            <person name="Lee S.C."/>
            <person name="Kwon J.K."/>
            <person name="Lee H.Y."/>
            <person name="Koo N."/>
            <person name="Hong Y."/>
            <person name="Kim R.W."/>
            <person name="Kang W.H."/>
            <person name="Huh J.H."/>
            <person name="Kang B.C."/>
            <person name="Yang T.J."/>
            <person name="Lee Y.H."/>
            <person name="Bennetzen J.L."/>
            <person name="Choi D."/>
        </authorList>
    </citation>
    <scope>NUCLEOTIDE SEQUENCE [LARGE SCALE GENOMIC DNA]</scope>
    <source>
        <strain evidence="2">cv. PBC81</strain>
    </source>
</reference>
<evidence type="ECO:0000313" key="2">
    <source>
        <dbReference type="Proteomes" id="UP000224567"/>
    </source>
</evidence>
<dbReference type="InterPro" id="IPR008803">
    <property type="entry name" value="RHD3/Sey1"/>
</dbReference>
<dbReference type="GO" id="GO:0003924">
    <property type="term" value="F:GTPase activity"/>
    <property type="evidence" value="ECO:0007669"/>
    <property type="project" value="TreeGrafter"/>
</dbReference>
<dbReference type="PANTHER" id="PTHR45923:SF2">
    <property type="entry name" value="PROTEIN SEY1"/>
    <property type="match status" value="1"/>
</dbReference>
<gene>
    <name evidence="1" type="ORF">CQW23_15056</name>
</gene>
<protein>
    <submittedName>
        <fullName evidence="1">Uncharacterized protein</fullName>
    </submittedName>
</protein>
<comment type="caution">
    <text evidence="1">The sequence shown here is derived from an EMBL/GenBank/DDBJ whole genome shotgun (WGS) entry which is preliminary data.</text>
</comment>
<dbReference type="EMBL" id="MLFT02000006">
    <property type="protein sequence ID" value="PHT45898.1"/>
    <property type="molecule type" value="Genomic_DNA"/>
</dbReference>
<keyword evidence="2" id="KW-1185">Reference proteome</keyword>
<name>A0A2G2WKY8_CAPBA</name>
<reference evidence="2" key="2">
    <citation type="journal article" date="2017" name="J. Anim. Genet.">
        <title>Multiple reference genome sequences of hot pepper reveal the massive evolution of plant disease resistance genes by retroduplication.</title>
        <authorList>
            <person name="Kim S."/>
            <person name="Park J."/>
            <person name="Yeom S.-I."/>
            <person name="Kim Y.-M."/>
            <person name="Seo E."/>
            <person name="Kim K.-T."/>
            <person name="Kim M.-S."/>
            <person name="Lee J.M."/>
            <person name="Cheong K."/>
            <person name="Shin H.-S."/>
            <person name="Kim S.-B."/>
            <person name="Han K."/>
            <person name="Lee J."/>
            <person name="Park M."/>
            <person name="Lee H.-A."/>
            <person name="Lee H.-Y."/>
            <person name="Lee Y."/>
            <person name="Oh S."/>
            <person name="Lee J.H."/>
            <person name="Choi E."/>
            <person name="Choi E."/>
            <person name="Lee S.E."/>
            <person name="Jeon J."/>
            <person name="Kim H."/>
            <person name="Choi G."/>
            <person name="Song H."/>
            <person name="Lee J."/>
            <person name="Lee S.-C."/>
            <person name="Kwon J.-K."/>
            <person name="Lee H.-Y."/>
            <person name="Koo N."/>
            <person name="Hong Y."/>
            <person name="Kim R.W."/>
            <person name="Kang W.-H."/>
            <person name="Huh J.H."/>
            <person name="Kang B.-C."/>
            <person name="Yang T.-J."/>
            <person name="Lee Y.-H."/>
            <person name="Bennetzen J.L."/>
            <person name="Choi D."/>
        </authorList>
    </citation>
    <scope>NUCLEOTIDE SEQUENCE [LARGE SCALE GENOMIC DNA]</scope>
    <source>
        <strain evidence="2">cv. PBC81</strain>
    </source>
</reference>
<sequence>MKKIREKQMTTPLENLERRYSQDMDSVPKLQAHKGTTLSGFFNVGFQEICKQLFLLQAFHLVLKRYGRVERRTRDLDLPAHKKLPMKNRLLLRGNEVLNCFEGIKYCAQSEQISYCYLTTSYGFAAAVIGKAKWNSSRVRDKIKRGVDAHITEVRCAKLAEVTTL</sequence>
<dbReference type="AlphaFoldDB" id="A0A2G2WKY8"/>
<dbReference type="GO" id="GO:0005783">
    <property type="term" value="C:endoplasmic reticulum"/>
    <property type="evidence" value="ECO:0007669"/>
    <property type="project" value="TreeGrafter"/>
</dbReference>
<dbReference type="Proteomes" id="UP000224567">
    <property type="component" value="Unassembled WGS sequence"/>
</dbReference>
<dbReference type="PANTHER" id="PTHR45923">
    <property type="entry name" value="PROTEIN SEY1"/>
    <property type="match status" value="1"/>
</dbReference>
<dbReference type="GO" id="GO:0016320">
    <property type="term" value="P:endoplasmic reticulum membrane fusion"/>
    <property type="evidence" value="ECO:0007669"/>
    <property type="project" value="TreeGrafter"/>
</dbReference>
<proteinExistence type="predicted"/>
<evidence type="ECO:0000313" key="1">
    <source>
        <dbReference type="EMBL" id="PHT45898.1"/>
    </source>
</evidence>